<dbReference type="Pfam" id="PF02544">
    <property type="entry name" value="Steroid_dh"/>
    <property type="match status" value="1"/>
</dbReference>
<feature type="domain" description="3-oxo-5-alpha-steroid 4-dehydrogenase C-terminal" evidence="10">
    <location>
        <begin position="170"/>
        <end position="301"/>
    </location>
</feature>
<dbReference type="PANTHER" id="PTHR14624">
    <property type="entry name" value="DFG10 PROTEIN"/>
    <property type="match status" value="1"/>
</dbReference>
<reference evidence="11" key="1">
    <citation type="journal article" date="2023" name="Mol. Biol. Evol.">
        <title>Third-Generation Sequencing Reveals the Adaptive Role of the Epigenome in Three Deep-Sea Polychaetes.</title>
        <authorList>
            <person name="Perez M."/>
            <person name="Aroh O."/>
            <person name="Sun Y."/>
            <person name="Lan Y."/>
            <person name="Juniper S.K."/>
            <person name="Young C.R."/>
            <person name="Angers B."/>
            <person name="Qian P.Y."/>
        </authorList>
    </citation>
    <scope>NUCLEOTIDE SEQUENCE</scope>
    <source>
        <strain evidence="11">R07B-5</strain>
    </source>
</reference>
<dbReference type="PANTHER" id="PTHR14624:SF0">
    <property type="entry name" value="POLYPRENOL REDUCTASE"/>
    <property type="match status" value="1"/>
</dbReference>
<dbReference type="EMBL" id="JAODUO010000610">
    <property type="protein sequence ID" value="KAK2177263.1"/>
    <property type="molecule type" value="Genomic_DNA"/>
</dbReference>
<keyword evidence="12" id="KW-1185">Reference proteome</keyword>
<evidence type="ECO:0000256" key="6">
    <source>
        <dbReference type="ARBA" id="ARBA00046320"/>
    </source>
</evidence>
<evidence type="ECO:0000256" key="3">
    <source>
        <dbReference type="ARBA" id="ARBA00022692"/>
    </source>
</evidence>
<feature type="transmembrane region" description="Helical" evidence="9">
    <location>
        <begin position="64"/>
        <end position="87"/>
    </location>
</feature>
<sequence>MTSAILCLFWTFVSLAILAAGYLHAYGFKSSQIFNDILLFGKLHDTQRKRTVIQYIEVPKRWFYHFYLVGVIVNSCVCYHVTVAYVYMAHPPAIIEGPVKFLQSSHHANIDAATAIMLLAMMCVQTGRRLVECLCVSVYSHSTINIFHYIYGIVFYASFGATVLSEAPAFNGQTRVHVADFFKWQCILGMAMFLYASWQQYNIHVMFARLRQNKAGGRSDLKHHIPRGGWFEVVSCPHYLMELVIYSTLLVMSSLTHRALWTVTLSVFVSQMTTGHFTHRWYHEHFEKYTHRRTAVIPFVF</sequence>
<name>A0AAD9NQR0_RIDPI</name>
<dbReference type="GO" id="GO:0016095">
    <property type="term" value="P:polyprenol catabolic process"/>
    <property type="evidence" value="ECO:0007669"/>
    <property type="project" value="UniProtKB-UniRule"/>
</dbReference>
<dbReference type="Proteomes" id="UP001209878">
    <property type="component" value="Unassembled WGS sequence"/>
</dbReference>
<keyword evidence="9" id="KW-0521">NADP</keyword>
<dbReference type="InterPro" id="IPR001104">
    <property type="entry name" value="3-oxo-5_a-steroid_4-DH_C"/>
</dbReference>
<protein>
    <recommendedName>
        <fullName evidence="7 9">Polyprenal reductase</fullName>
        <ecNumber evidence="2 9">1.3.1.94</ecNumber>
    </recommendedName>
</protein>
<keyword evidence="9" id="KW-0560">Oxidoreductase</keyword>
<comment type="catalytic activity">
    <reaction evidence="8 9">
        <text>a di-trans,poly-cis-dolichal + NADP(+) = a di-trans,poly-cis-polyprenal + NADPH + H(+)</text>
        <dbReference type="Rhea" id="RHEA:80727"/>
        <dbReference type="Rhea" id="RHEA-COMP:19536"/>
        <dbReference type="Rhea" id="RHEA-COMP:19537"/>
        <dbReference type="ChEBI" id="CHEBI:15378"/>
        <dbReference type="ChEBI" id="CHEBI:57783"/>
        <dbReference type="ChEBI" id="CHEBI:58349"/>
        <dbReference type="ChEBI" id="CHEBI:231623"/>
        <dbReference type="ChEBI" id="CHEBI:231637"/>
        <dbReference type="EC" id="1.3.1.94"/>
    </reaction>
    <physiologicalReaction direction="right-to-left" evidence="8 9">
        <dbReference type="Rhea" id="RHEA:80729"/>
    </physiologicalReaction>
</comment>
<evidence type="ECO:0000256" key="4">
    <source>
        <dbReference type="ARBA" id="ARBA00022989"/>
    </source>
</evidence>
<gene>
    <name evidence="11" type="ORF">NP493_610g02022</name>
</gene>
<keyword evidence="9" id="KW-0256">Endoplasmic reticulum</keyword>
<keyword evidence="4 9" id="KW-1133">Transmembrane helix</keyword>
<feature type="transmembrane region" description="Helical" evidence="9">
    <location>
        <begin position="147"/>
        <end position="169"/>
    </location>
</feature>
<comment type="subcellular location">
    <subcellularLocation>
        <location evidence="1">Endomembrane system</location>
        <topology evidence="1">Multi-pass membrane protein</topology>
    </subcellularLocation>
    <subcellularLocation>
        <location evidence="9">Endoplasmic reticulum membrane</location>
    </subcellularLocation>
</comment>
<dbReference type="GO" id="GO:0160198">
    <property type="term" value="F:polyprenal reductase activity"/>
    <property type="evidence" value="ECO:0007669"/>
    <property type="project" value="UniProtKB-EC"/>
</dbReference>
<evidence type="ECO:0000256" key="7">
    <source>
        <dbReference type="ARBA" id="ARBA00047186"/>
    </source>
</evidence>
<feature type="transmembrane region" description="Helical" evidence="9">
    <location>
        <begin position="181"/>
        <end position="198"/>
    </location>
</feature>
<evidence type="ECO:0000313" key="12">
    <source>
        <dbReference type="Proteomes" id="UP001209878"/>
    </source>
</evidence>
<dbReference type="GO" id="GO:0102389">
    <property type="term" value="F:polyprenol reductase activity"/>
    <property type="evidence" value="ECO:0007669"/>
    <property type="project" value="UniProtKB-UniRule"/>
</dbReference>
<evidence type="ECO:0000256" key="2">
    <source>
        <dbReference type="ARBA" id="ARBA00012522"/>
    </source>
</evidence>
<keyword evidence="5 9" id="KW-0472">Membrane</keyword>
<comment type="pathway">
    <text evidence="9">Protein modification; protein glycosylation.</text>
</comment>
<dbReference type="GO" id="GO:0003865">
    <property type="term" value="F:3-oxo-5-alpha-steroid 4-dehydrogenase activity"/>
    <property type="evidence" value="ECO:0007669"/>
    <property type="project" value="TreeGrafter"/>
</dbReference>
<dbReference type="EC" id="1.3.1.94" evidence="2 9"/>
<evidence type="ECO:0000313" key="11">
    <source>
        <dbReference type="EMBL" id="KAK2177263.1"/>
    </source>
</evidence>
<proteinExistence type="inferred from homology"/>
<accession>A0AAD9NQR0</accession>
<dbReference type="AlphaFoldDB" id="A0AAD9NQR0"/>
<keyword evidence="3 9" id="KW-0812">Transmembrane</keyword>
<evidence type="ECO:0000256" key="8">
    <source>
        <dbReference type="ARBA" id="ARBA00049427"/>
    </source>
</evidence>
<evidence type="ECO:0000256" key="1">
    <source>
        <dbReference type="ARBA" id="ARBA00004127"/>
    </source>
</evidence>
<dbReference type="GO" id="GO:0005789">
    <property type="term" value="C:endoplasmic reticulum membrane"/>
    <property type="evidence" value="ECO:0007669"/>
    <property type="project" value="UniProtKB-SubCell"/>
</dbReference>
<evidence type="ECO:0000256" key="5">
    <source>
        <dbReference type="ARBA" id="ARBA00023136"/>
    </source>
</evidence>
<comment type="function">
    <text evidence="9">Plays a key role in early steps of protein N-linked glycosylation by being involved in the conversion of polyprenol into dolichol. Acts as a polyprenal reductase that mediates the reduction of polyprenal into dolichal in a NADP-dependent mechanism. Dolichols are required for the synthesis of dolichol-linked monosaccharides and the oligosaccharide precursor used for N-glycosylation.</text>
</comment>
<dbReference type="InterPro" id="IPR039698">
    <property type="entry name" value="Dfg10/SRD5A3"/>
</dbReference>
<organism evidence="11 12">
    <name type="scientific">Ridgeia piscesae</name>
    <name type="common">Tubeworm</name>
    <dbReference type="NCBI Taxonomy" id="27915"/>
    <lineage>
        <taxon>Eukaryota</taxon>
        <taxon>Metazoa</taxon>
        <taxon>Spiralia</taxon>
        <taxon>Lophotrochozoa</taxon>
        <taxon>Annelida</taxon>
        <taxon>Polychaeta</taxon>
        <taxon>Sedentaria</taxon>
        <taxon>Canalipalpata</taxon>
        <taxon>Sabellida</taxon>
        <taxon>Siboglinidae</taxon>
        <taxon>Ridgeia</taxon>
    </lineage>
</organism>
<comment type="similarity">
    <text evidence="6 9">Belongs to the steroid 5-alpha reductase family. Polyprenal reductase subfamily.</text>
</comment>
<comment type="caution">
    <text evidence="11">The sequence shown here is derived from an EMBL/GenBank/DDBJ whole genome shotgun (WGS) entry which is preliminary data.</text>
</comment>
<evidence type="ECO:0000256" key="9">
    <source>
        <dbReference type="RuleBase" id="RU367081"/>
    </source>
</evidence>
<dbReference type="PROSITE" id="PS50244">
    <property type="entry name" value="S5A_REDUCTASE"/>
    <property type="match status" value="1"/>
</dbReference>
<feature type="transmembrane region" description="Helical" evidence="9">
    <location>
        <begin position="108"/>
        <end position="127"/>
    </location>
</feature>
<evidence type="ECO:0000259" key="10">
    <source>
        <dbReference type="Pfam" id="PF02544"/>
    </source>
</evidence>
<dbReference type="GO" id="GO:0006488">
    <property type="term" value="P:dolichol-linked oligosaccharide biosynthetic process"/>
    <property type="evidence" value="ECO:0007669"/>
    <property type="project" value="UniProtKB-UniRule"/>
</dbReference>